<feature type="region of interest" description="Disordered" evidence="2">
    <location>
        <begin position="1843"/>
        <end position="1870"/>
    </location>
</feature>
<dbReference type="GO" id="GO:0004175">
    <property type="term" value="F:endopeptidase activity"/>
    <property type="evidence" value="ECO:0007669"/>
    <property type="project" value="UniProtKB-ARBA"/>
</dbReference>
<feature type="coiled-coil region" evidence="1">
    <location>
        <begin position="967"/>
        <end position="1092"/>
    </location>
</feature>
<feature type="coiled-coil region" evidence="1">
    <location>
        <begin position="1252"/>
        <end position="1279"/>
    </location>
</feature>
<feature type="coiled-coil region" evidence="1">
    <location>
        <begin position="383"/>
        <end position="435"/>
    </location>
</feature>
<dbReference type="Proteomes" id="UP001279734">
    <property type="component" value="Unassembled WGS sequence"/>
</dbReference>
<evidence type="ECO:0000313" key="6">
    <source>
        <dbReference type="Proteomes" id="UP001279734"/>
    </source>
</evidence>
<evidence type="ECO:0000259" key="4">
    <source>
        <dbReference type="Pfam" id="PF02517"/>
    </source>
</evidence>
<keyword evidence="1" id="KW-0175">Coiled coil</keyword>
<feature type="transmembrane region" description="Helical" evidence="3">
    <location>
        <begin position="2009"/>
        <end position="2027"/>
    </location>
</feature>
<dbReference type="EMBL" id="BSYO01000039">
    <property type="protein sequence ID" value="GMH31093.1"/>
    <property type="molecule type" value="Genomic_DNA"/>
</dbReference>
<dbReference type="Pfam" id="PF02517">
    <property type="entry name" value="Rce1-like"/>
    <property type="match status" value="1"/>
</dbReference>
<dbReference type="Gene3D" id="1.10.287.1490">
    <property type="match status" value="1"/>
</dbReference>
<feature type="coiled-coil region" evidence="1">
    <location>
        <begin position="733"/>
        <end position="924"/>
    </location>
</feature>
<evidence type="ECO:0000313" key="5">
    <source>
        <dbReference type="EMBL" id="GMH31093.1"/>
    </source>
</evidence>
<evidence type="ECO:0000256" key="2">
    <source>
        <dbReference type="SAM" id="MobiDB-lite"/>
    </source>
</evidence>
<dbReference type="GO" id="GO:0080120">
    <property type="term" value="P:CAAX-box protein maturation"/>
    <property type="evidence" value="ECO:0007669"/>
    <property type="project" value="UniProtKB-ARBA"/>
</dbReference>
<keyword evidence="6" id="KW-1185">Reference proteome</keyword>
<feature type="coiled-coil region" evidence="1">
    <location>
        <begin position="142"/>
        <end position="176"/>
    </location>
</feature>
<evidence type="ECO:0000256" key="1">
    <source>
        <dbReference type="SAM" id="Coils"/>
    </source>
</evidence>
<sequence length="2083" mass="234120">MSDSSDSENDRRSSAAVVNRGQDAGSSRSVISESTNSSDNHQESNSSSDNNEDGVIVNRDNMGGGESDEVVVSEDARREDMFLDASEDLGTDGGESTGFNEGRGSSDNDEQQSRFRGLDNEMQNDYMVDEVERLRFMLDKTVNEKESMAQKYKDEIEMASKAIADLRGRMSQLINRQLSVEENSSWSYDHFHLTEIRDEENKVYASDTSLHEMIHECSMFLRSAMAERTRAEGVVQELQASHDLKDREIEDLNRNIAELSVSSDVVSTYLNSVQKVSLEAQLQSDWSMDDVANRILGSLASVVYVEELPDNSVTRKIAQVEKCMCALIENFKWFLYETDQLRQKLAEFQPDFAEQNDYGVIYAAAGSKLLEFRRKEVDFAEKLSNMEKENGKLVAELDKYKAVTEAAHSELERIKAELDQEKSRYSNTKEKLSLAVTKGKALVQQRDSLKQSLANKTGELDKCLTMLQEKSCAVEAAESIKEVLVKNQISAALLQEMLTQRDTMLEKIEEILSQNGVPGGLKMDVTEKTSWLVDERNALKDVSQKFHKFADVLLSIDLPESFSFSDLDSRLSWLTESFDHAKSEISVLQAGISRTKESAYSEMERLTSLLSAVLVEKDYLKMELDDMIQRFDVVIEKEHQVSSENEWVLRKLVEASGVPMGNQEGISDSFSGTARLVEQCLRKIKEQSSSAFESSQNKTEILESMQIRLYIRDQGLVLCEQLLEEELFEKSELNKLLNDFRKASEEVGMLKEERDSLKREFERVEEKSAVLREKLSMAVKKGKGLVQDRENLKQLIDEKSAEIEKLTIELQQQESVTIECRSQNSRLSAELECIPKLEADLVAMKDERDQLEMDLVESNKILGKVKVEAEALASKLSEAHSVIKLLEDELSVAQNRISLLVEEKEDLEASKASIEEQLRVAVQESRSMDSMFAEATAAKISFENALSWAETNISLLEKEKEESHFSRVAAEEELVKVKEEVTALTRQVADASTTIKSLEDVVSQFETRTASLTEENINAQIGRSQVDSELKKLKEEANKWDAKLQEAFSTIRSLEESLAKAENSLFSLSNENKAAEQNILTLNTKLNACMEELNGTRGSLQTRSVELFVVLKDLELLVKDESIFSLLRRGCEEKLESLKEMDLLFKNIRGLFAETSLENHPVVKEVFNIEKFVSMDLVTIVNTEPDSSSVDMTEADDMSLHVQKIAESFYLKQKTLAEKFDKFSCFVNKYNAAVVEELQATKDNIIRIVEYSSSLKERVKNVETHNQTLENAIATLVDDISVLRSACTDATVELQRETDKHLIELGSFSEKETETQPKVDRNKHAETAEKLLSATRNSAKCRNTLASTIEELQNKLNETKVATEKAMEERNLNQNRVSELETELEVLRNLCSKMRLELEEYQAIEVKLDNRESEVATLHSMLAMHEQEAREALLWASQVKNLLDQVNRIEITSAESQVGELTPQDTTHIKKLQYIIDDLTELQHQVTLLSHEKEELQSALASQLDELLYLKKQVEKNASNEEELMKAKTQLFDLIGGLERIMQKLGGRDLFGHQESVAIDELVEALEKLVTAMIVESENSKSKVHELDSKLLGSQKVVDVLSSKIKVLEDSLQTTVPPPETILERSVFEEPSLPPASEISEVEDRGSIAKPGISPISFAAHARTMRKGSSDHIVNIDSEHFINNEETDEDKGHVFKSLNTSGLIPIQGKMIADRIDGIWVSGARVLMSHPRARLGVIAYWLLLHLWWSPIFASEEDEKMKAKHPDSSLSMEPITSNHCWKKSHSHFFTTRLGNAAFMGGNSFGFNDAAKILSTRLPTRLEKTFAGQKSVKKLKRVEENQKNLISQSNASALNDHDGLKSHSPSEVDSDRENFSFVNNDDVKDSITIPLRSSVLQACFATSGLIAALGLVIRQVSHAASSEGLPILDCSELVSFYIETWHLELIGGLVISVSLSRYLLLKTWPDFSESSEAANRQVLTSLQPFDYMIVAFLPGISEELLFRGALLPLFGLNWKSAMVVAAVFGGLHLGNGRKYSFAIWATLVGLAYGYATVLSSSVVVPMASHALNNLVGAFLWRYTSRSSKVN</sequence>
<keyword evidence="3" id="KW-0812">Transmembrane</keyword>
<proteinExistence type="predicted"/>
<keyword evidence="3" id="KW-0472">Membrane</keyword>
<keyword evidence="3" id="KW-1133">Transmembrane helix</keyword>
<dbReference type="InterPro" id="IPR003675">
    <property type="entry name" value="Rce1/LyrA-like_dom"/>
</dbReference>
<feature type="domain" description="CAAX prenyl protease 2/Lysostaphin resistance protein A-like" evidence="4">
    <location>
        <begin position="1981"/>
        <end position="2068"/>
    </location>
</feature>
<organism evidence="5 6">
    <name type="scientific">Nepenthes gracilis</name>
    <name type="common">Slender pitcher plant</name>
    <dbReference type="NCBI Taxonomy" id="150966"/>
    <lineage>
        <taxon>Eukaryota</taxon>
        <taxon>Viridiplantae</taxon>
        <taxon>Streptophyta</taxon>
        <taxon>Embryophyta</taxon>
        <taxon>Tracheophyta</taxon>
        <taxon>Spermatophyta</taxon>
        <taxon>Magnoliopsida</taxon>
        <taxon>eudicotyledons</taxon>
        <taxon>Gunneridae</taxon>
        <taxon>Pentapetalae</taxon>
        <taxon>Caryophyllales</taxon>
        <taxon>Nepenthaceae</taxon>
        <taxon>Nepenthes</taxon>
    </lineage>
</organism>
<feature type="compositionally biased region" description="Polar residues" evidence="2">
    <location>
        <begin position="24"/>
        <end position="35"/>
    </location>
</feature>
<evidence type="ECO:0000256" key="3">
    <source>
        <dbReference type="SAM" id="Phobius"/>
    </source>
</evidence>
<dbReference type="PANTHER" id="PTHR43939:SF68">
    <property type="entry name" value="CENTROSOMAL PROTEIN OF 290 KDA-LIKE"/>
    <property type="match status" value="1"/>
</dbReference>
<comment type="caution">
    <text evidence="5">The sequence shown here is derived from an EMBL/GenBank/DDBJ whole genome shotgun (WGS) entry which is preliminary data.</text>
</comment>
<feature type="coiled-coil region" evidence="1">
    <location>
        <begin position="1342"/>
        <end position="1404"/>
    </location>
</feature>
<feature type="region of interest" description="Disordered" evidence="2">
    <location>
        <begin position="1"/>
        <end position="117"/>
    </location>
</feature>
<feature type="coiled-coil region" evidence="1">
    <location>
        <begin position="1479"/>
        <end position="1531"/>
    </location>
</feature>
<protein>
    <recommendedName>
        <fullName evidence="4">CAAX prenyl protease 2/Lysostaphin resistance protein A-like domain-containing protein</fullName>
    </recommendedName>
</protein>
<dbReference type="PANTHER" id="PTHR43939">
    <property type="entry name" value="COILED-COIL DOMAIN-CONTAINING PROTEIN 158"/>
    <property type="match status" value="1"/>
</dbReference>
<feature type="compositionally biased region" description="Low complexity" evidence="2">
    <location>
        <begin position="36"/>
        <end position="49"/>
    </location>
</feature>
<name>A0AAD3Y6H4_NEPGR</name>
<feature type="compositionally biased region" description="Basic and acidic residues" evidence="2">
    <location>
        <begin position="1852"/>
        <end position="1870"/>
    </location>
</feature>
<feature type="transmembrane region" description="Helical" evidence="3">
    <location>
        <begin position="2034"/>
        <end position="2057"/>
    </location>
</feature>
<reference evidence="5" key="1">
    <citation type="submission" date="2023-05" db="EMBL/GenBank/DDBJ databases">
        <title>Nepenthes gracilis genome sequencing.</title>
        <authorList>
            <person name="Fukushima K."/>
        </authorList>
    </citation>
    <scope>NUCLEOTIDE SEQUENCE</scope>
    <source>
        <strain evidence="5">SING2019-196</strain>
    </source>
</reference>
<gene>
    <name evidence="5" type="ORF">Nepgr_032936</name>
</gene>
<accession>A0AAD3Y6H4</accession>